<dbReference type="AlphaFoldDB" id="A0A916WDD8"/>
<dbReference type="PANTHER" id="PTHR42987">
    <property type="entry name" value="PEPTIDASE S49"/>
    <property type="match status" value="1"/>
</dbReference>
<comment type="similarity">
    <text evidence="1">Belongs to the peptidase S49 family.</text>
</comment>
<dbReference type="InterPro" id="IPR004635">
    <property type="entry name" value="Pept_S49_SppA"/>
</dbReference>
<feature type="domain" description="Peptidase S49" evidence="6">
    <location>
        <begin position="107"/>
        <end position="252"/>
    </location>
</feature>
<proteinExistence type="inferred from homology"/>
<dbReference type="InterPro" id="IPR029045">
    <property type="entry name" value="ClpP/crotonase-like_dom_sf"/>
</dbReference>
<feature type="transmembrane region" description="Helical" evidence="5">
    <location>
        <begin position="20"/>
        <end position="39"/>
    </location>
</feature>
<organism evidence="7 8">
    <name type="scientific">Brucella endophytica</name>
    <dbReference type="NCBI Taxonomy" id="1963359"/>
    <lineage>
        <taxon>Bacteria</taxon>
        <taxon>Pseudomonadati</taxon>
        <taxon>Pseudomonadota</taxon>
        <taxon>Alphaproteobacteria</taxon>
        <taxon>Hyphomicrobiales</taxon>
        <taxon>Brucellaceae</taxon>
        <taxon>Brucella/Ochrobactrum group</taxon>
        <taxon>Brucella</taxon>
    </lineage>
</organism>
<keyword evidence="5" id="KW-0472">Membrane</keyword>
<keyword evidence="8" id="KW-1185">Reference proteome</keyword>
<evidence type="ECO:0000256" key="3">
    <source>
        <dbReference type="ARBA" id="ARBA00022801"/>
    </source>
</evidence>
<keyword evidence="5" id="KW-0812">Transmembrane</keyword>
<gene>
    <name evidence="7" type="ORF">GCM10011491_15290</name>
</gene>
<evidence type="ECO:0000256" key="2">
    <source>
        <dbReference type="ARBA" id="ARBA00022670"/>
    </source>
</evidence>
<reference evidence="7" key="2">
    <citation type="submission" date="2020-09" db="EMBL/GenBank/DDBJ databases">
        <authorList>
            <person name="Sun Q."/>
            <person name="Zhou Y."/>
        </authorList>
    </citation>
    <scope>NUCLEOTIDE SEQUENCE</scope>
    <source>
        <strain evidence="7">CGMCC 1.15082</strain>
    </source>
</reference>
<dbReference type="PANTHER" id="PTHR42987:SF6">
    <property type="entry name" value="PROTEINASE IV"/>
    <property type="match status" value="1"/>
</dbReference>
<dbReference type="GO" id="GO:0008236">
    <property type="term" value="F:serine-type peptidase activity"/>
    <property type="evidence" value="ECO:0007669"/>
    <property type="project" value="UniProtKB-KW"/>
</dbReference>
<dbReference type="EMBL" id="BMHH01000005">
    <property type="protein sequence ID" value="GGA88459.1"/>
    <property type="molecule type" value="Genomic_DNA"/>
</dbReference>
<comment type="caution">
    <text evidence="7">The sequence shown here is derived from an EMBL/GenBank/DDBJ whole genome shotgun (WGS) entry which is preliminary data.</text>
</comment>
<sequence>MAQSAEEIIDRRRLRRKLTFWRIVSLLVAALGAGALTWFTGEFDGRKEPHIAQVKIEGPIQEDSELLERLKEIAESDAVKGVIVTVDSPGGTTAGGESIFDALRKIAEKKPVVAQVGTLAASAGYMIASAADHIVARKTSIVGSIGVLFQYPDVTQLLNKLGIKMEAIKSTPLKAEPNPFTPASEEAKAMIRNVIMDSYQWFIDLVQSRRPLDHAQVVALADGAVYTGRQALQKKLVDQLGGEDEAVEWLKTKGVNEKLKVIEWKKKESEGFFSAHSAARLLARVLGIPEESGSLLQELGGKRLLQPGLLSSWQVEAAPADGQ</sequence>
<evidence type="ECO:0000259" key="6">
    <source>
        <dbReference type="Pfam" id="PF01343"/>
    </source>
</evidence>
<evidence type="ECO:0000256" key="1">
    <source>
        <dbReference type="ARBA" id="ARBA00008683"/>
    </source>
</evidence>
<name>A0A916WDD8_9HYPH</name>
<evidence type="ECO:0000256" key="4">
    <source>
        <dbReference type="ARBA" id="ARBA00022825"/>
    </source>
</evidence>
<dbReference type="Pfam" id="PF01343">
    <property type="entry name" value="Peptidase_S49"/>
    <property type="match status" value="1"/>
</dbReference>
<reference evidence="7" key="1">
    <citation type="journal article" date="2014" name="Int. J. Syst. Evol. Microbiol.">
        <title>Complete genome sequence of Corynebacterium casei LMG S-19264T (=DSM 44701T), isolated from a smear-ripened cheese.</title>
        <authorList>
            <consortium name="US DOE Joint Genome Institute (JGI-PGF)"/>
            <person name="Walter F."/>
            <person name="Albersmeier A."/>
            <person name="Kalinowski J."/>
            <person name="Ruckert C."/>
        </authorList>
    </citation>
    <scope>NUCLEOTIDE SEQUENCE</scope>
    <source>
        <strain evidence="7">CGMCC 1.15082</strain>
    </source>
</reference>
<keyword evidence="2 7" id="KW-0645">Protease</keyword>
<accession>A0A916WDD8</accession>
<dbReference type="InterPro" id="IPR002142">
    <property type="entry name" value="Peptidase_S49"/>
</dbReference>
<dbReference type="CDD" id="cd07023">
    <property type="entry name" value="S49_Sppa_N_C"/>
    <property type="match status" value="1"/>
</dbReference>
<dbReference type="Gene3D" id="3.90.226.10">
    <property type="entry name" value="2-enoyl-CoA Hydratase, Chain A, domain 1"/>
    <property type="match status" value="1"/>
</dbReference>
<dbReference type="NCBIfam" id="TIGR00706">
    <property type="entry name" value="SppA_dom"/>
    <property type="match status" value="1"/>
</dbReference>
<dbReference type="Gene3D" id="6.20.330.10">
    <property type="match status" value="1"/>
</dbReference>
<protein>
    <submittedName>
        <fullName evidence="7">Clp protease</fullName>
    </submittedName>
</protein>
<dbReference type="SUPFAM" id="SSF52096">
    <property type="entry name" value="ClpP/crotonase"/>
    <property type="match status" value="1"/>
</dbReference>
<evidence type="ECO:0000313" key="8">
    <source>
        <dbReference type="Proteomes" id="UP000646478"/>
    </source>
</evidence>
<dbReference type="GO" id="GO:0006508">
    <property type="term" value="P:proteolysis"/>
    <property type="evidence" value="ECO:0007669"/>
    <property type="project" value="UniProtKB-KW"/>
</dbReference>
<evidence type="ECO:0000256" key="5">
    <source>
        <dbReference type="SAM" id="Phobius"/>
    </source>
</evidence>
<dbReference type="InterPro" id="IPR047272">
    <property type="entry name" value="S49_SppA_C"/>
</dbReference>
<dbReference type="RefSeq" id="WP_188823074.1">
    <property type="nucleotide sequence ID" value="NZ_BMHH01000005.1"/>
</dbReference>
<keyword evidence="4" id="KW-0720">Serine protease</keyword>
<keyword evidence="3" id="KW-0378">Hydrolase</keyword>
<keyword evidence="5" id="KW-1133">Transmembrane helix</keyword>
<evidence type="ECO:0000313" key="7">
    <source>
        <dbReference type="EMBL" id="GGA88459.1"/>
    </source>
</evidence>
<dbReference type="Proteomes" id="UP000646478">
    <property type="component" value="Unassembled WGS sequence"/>
</dbReference>